<proteinExistence type="predicted"/>
<evidence type="ECO:0000313" key="2">
    <source>
        <dbReference type="EMBL" id="OGM05883.1"/>
    </source>
</evidence>
<reference evidence="2 3" key="1">
    <citation type="journal article" date="2016" name="Nat. Commun.">
        <title>Thousands of microbial genomes shed light on interconnected biogeochemical processes in an aquifer system.</title>
        <authorList>
            <person name="Anantharaman K."/>
            <person name="Brown C.T."/>
            <person name="Hug L.A."/>
            <person name="Sharon I."/>
            <person name="Castelle C.J."/>
            <person name="Probst A.J."/>
            <person name="Thomas B.C."/>
            <person name="Singh A."/>
            <person name="Wilkins M.J."/>
            <person name="Karaoz U."/>
            <person name="Brodie E.L."/>
            <person name="Williams K.H."/>
            <person name="Hubbard S.S."/>
            <person name="Banfield J.F."/>
        </authorList>
    </citation>
    <scope>NUCLEOTIDE SEQUENCE [LARGE SCALE GENOMIC DNA]</scope>
</reference>
<dbReference type="AlphaFoldDB" id="A0A1F7WSX3"/>
<sequence>MKIRKNRLFGFSLIEILLYMGLLGIFLFSLTNLFVSSIDVRLESEAKSSVEQDGRYLLSRFRYDISQASQVLLPVGVGDQGDSLQIARGGVNYTYSLVDGNIIVSDGASQDQLNSSRVEVTSLNFQRLGNVGGKNTVTITYALSSRTIRPQGPEVRNYELVFGIR</sequence>
<keyword evidence="1" id="KW-0472">Membrane</keyword>
<evidence type="ECO:0008006" key="4">
    <source>
        <dbReference type="Google" id="ProtNLM"/>
    </source>
</evidence>
<name>A0A1F7WSX3_9BACT</name>
<keyword evidence="1" id="KW-1133">Transmembrane helix</keyword>
<evidence type="ECO:0000313" key="3">
    <source>
        <dbReference type="Proteomes" id="UP000178812"/>
    </source>
</evidence>
<keyword evidence="1" id="KW-0812">Transmembrane</keyword>
<organism evidence="2 3">
    <name type="scientific">Candidatus Woesebacteria bacterium GWB1_43_5</name>
    <dbReference type="NCBI Taxonomy" id="1802474"/>
    <lineage>
        <taxon>Bacteria</taxon>
        <taxon>Candidatus Woeseibacteriota</taxon>
    </lineage>
</organism>
<feature type="transmembrane region" description="Helical" evidence="1">
    <location>
        <begin position="12"/>
        <end position="35"/>
    </location>
</feature>
<accession>A0A1F7WSX3</accession>
<protein>
    <recommendedName>
        <fullName evidence="4">Prepilin-type N-terminal cleavage/methylation domain-containing protein</fullName>
    </recommendedName>
</protein>
<dbReference type="Proteomes" id="UP000178812">
    <property type="component" value="Unassembled WGS sequence"/>
</dbReference>
<comment type="caution">
    <text evidence="2">The sequence shown here is derived from an EMBL/GenBank/DDBJ whole genome shotgun (WGS) entry which is preliminary data.</text>
</comment>
<dbReference type="EMBL" id="MGFM01000015">
    <property type="protein sequence ID" value="OGM05883.1"/>
    <property type="molecule type" value="Genomic_DNA"/>
</dbReference>
<gene>
    <name evidence="2" type="ORF">A2125_00995</name>
</gene>
<evidence type="ECO:0000256" key="1">
    <source>
        <dbReference type="SAM" id="Phobius"/>
    </source>
</evidence>